<reference evidence="10 11" key="1">
    <citation type="submission" date="2014-07" db="EMBL/GenBank/DDBJ databases">
        <title>Genomic and transcriptomic analysis on Apis cerana provide comprehensive insights into honey bee biology.</title>
        <authorList>
            <person name="Diao Q."/>
            <person name="Sun L."/>
            <person name="Zheng H."/>
            <person name="Zheng H."/>
            <person name="Xu S."/>
            <person name="Wang S."/>
            <person name="Zeng Z."/>
            <person name="Hu F."/>
            <person name="Su S."/>
            <person name="Wu J."/>
        </authorList>
    </citation>
    <scope>NUCLEOTIDE SEQUENCE [LARGE SCALE GENOMIC DNA]</scope>
    <source>
        <tissue evidence="10">Pupae without intestine</tissue>
    </source>
</reference>
<dbReference type="PRINTS" id="PR00387">
    <property type="entry name" value="PDIESTERASE1"/>
</dbReference>
<feature type="compositionally biased region" description="Low complexity" evidence="8">
    <location>
        <begin position="141"/>
        <end position="161"/>
    </location>
</feature>
<dbReference type="GO" id="GO:0004114">
    <property type="term" value="F:3',5'-cyclic-nucleotide phosphodiesterase activity"/>
    <property type="evidence" value="ECO:0007669"/>
    <property type="project" value="InterPro"/>
</dbReference>
<dbReference type="SMART" id="SM00065">
    <property type="entry name" value="GAF"/>
    <property type="match status" value="2"/>
</dbReference>
<evidence type="ECO:0000256" key="8">
    <source>
        <dbReference type="SAM" id="MobiDB-lite"/>
    </source>
</evidence>
<feature type="compositionally biased region" description="Polar residues" evidence="8">
    <location>
        <begin position="312"/>
        <end position="338"/>
    </location>
</feature>
<dbReference type="SUPFAM" id="SSF109604">
    <property type="entry name" value="HD-domain/PDEase-like"/>
    <property type="match status" value="1"/>
</dbReference>
<dbReference type="InterPro" id="IPR003607">
    <property type="entry name" value="HD/PDEase_dom"/>
</dbReference>
<dbReference type="GO" id="GO:0007165">
    <property type="term" value="P:signal transduction"/>
    <property type="evidence" value="ECO:0007669"/>
    <property type="project" value="InterPro"/>
</dbReference>
<dbReference type="STRING" id="94128.A0A2A3E526"/>
<dbReference type="InterPro" id="IPR023088">
    <property type="entry name" value="PDEase"/>
</dbReference>
<gene>
    <name evidence="10" type="ORF">APICC_01068</name>
</gene>
<proteinExistence type="inferred from homology"/>
<evidence type="ECO:0000256" key="6">
    <source>
        <dbReference type="PIRSR" id="PIRSR623088-3"/>
    </source>
</evidence>
<feature type="binding site" evidence="6">
    <location>
        <position position="919"/>
    </location>
    <ligand>
        <name>Zn(2+)</name>
        <dbReference type="ChEBI" id="CHEBI:29105"/>
        <label>1</label>
    </ligand>
</feature>
<keyword evidence="4 7" id="KW-0378">Hydrolase</keyword>
<keyword evidence="3 6" id="KW-0479">Metal-binding</keyword>
<organism evidence="10 11">
    <name type="scientific">Apis cerana cerana</name>
    <name type="common">Oriental honeybee</name>
    <dbReference type="NCBI Taxonomy" id="94128"/>
    <lineage>
        <taxon>Eukaryota</taxon>
        <taxon>Metazoa</taxon>
        <taxon>Ecdysozoa</taxon>
        <taxon>Arthropoda</taxon>
        <taxon>Hexapoda</taxon>
        <taxon>Insecta</taxon>
        <taxon>Pterygota</taxon>
        <taxon>Neoptera</taxon>
        <taxon>Endopterygota</taxon>
        <taxon>Hymenoptera</taxon>
        <taxon>Apocrita</taxon>
        <taxon>Aculeata</taxon>
        <taxon>Apoidea</taxon>
        <taxon>Anthophila</taxon>
        <taxon>Apidae</taxon>
        <taxon>Apis</taxon>
    </lineage>
</organism>
<dbReference type="InterPro" id="IPR023174">
    <property type="entry name" value="PDEase_CS"/>
</dbReference>
<dbReference type="OrthoDB" id="74705at2759"/>
<evidence type="ECO:0000256" key="5">
    <source>
        <dbReference type="PIRSR" id="PIRSR623088-1"/>
    </source>
</evidence>
<protein>
    <recommendedName>
        <fullName evidence="7">Phosphodiesterase</fullName>
        <ecNumber evidence="7">3.1.4.-</ecNumber>
    </recommendedName>
</protein>
<evidence type="ECO:0000256" key="7">
    <source>
        <dbReference type="RuleBase" id="RU363067"/>
    </source>
</evidence>
<dbReference type="InterPro" id="IPR003018">
    <property type="entry name" value="GAF"/>
</dbReference>
<comment type="similarity">
    <text evidence="1 7">Belongs to the cyclic nucleotide phosphodiesterase family.</text>
</comment>
<dbReference type="CDD" id="cd00077">
    <property type="entry name" value="HDc"/>
    <property type="match status" value="1"/>
</dbReference>
<feature type="binding site" evidence="6">
    <location>
        <position position="809"/>
    </location>
    <ligand>
        <name>Zn(2+)</name>
        <dbReference type="ChEBI" id="CHEBI:29105"/>
        <label>1</label>
    </ligand>
</feature>
<dbReference type="AlphaFoldDB" id="A0A2A3E526"/>
<dbReference type="PANTHER" id="PTHR11347">
    <property type="entry name" value="CYCLIC NUCLEOTIDE PHOSPHODIESTERASE"/>
    <property type="match status" value="1"/>
</dbReference>
<keyword evidence="11" id="KW-1185">Reference proteome</keyword>
<evidence type="ECO:0000313" key="10">
    <source>
        <dbReference type="EMBL" id="PBC26837.1"/>
    </source>
</evidence>
<evidence type="ECO:0000256" key="3">
    <source>
        <dbReference type="ARBA" id="ARBA00022723"/>
    </source>
</evidence>
<dbReference type="Pfam" id="PF01590">
    <property type="entry name" value="GAF"/>
    <property type="match status" value="2"/>
</dbReference>
<feature type="compositionally biased region" description="Gly residues" evidence="8">
    <location>
        <begin position="211"/>
        <end position="222"/>
    </location>
</feature>
<dbReference type="PROSITE" id="PS51845">
    <property type="entry name" value="PDEASE_I_2"/>
    <property type="match status" value="1"/>
</dbReference>
<evidence type="ECO:0000259" key="9">
    <source>
        <dbReference type="PROSITE" id="PS51845"/>
    </source>
</evidence>
<dbReference type="PROSITE" id="PS00126">
    <property type="entry name" value="PDEASE_I_1"/>
    <property type="match status" value="1"/>
</dbReference>
<keyword evidence="2" id="KW-0140">cGMP</keyword>
<feature type="binding site" evidence="6">
    <location>
        <position position="809"/>
    </location>
    <ligand>
        <name>Zn(2+)</name>
        <dbReference type="ChEBI" id="CHEBI:29105"/>
        <label>2</label>
    </ligand>
</feature>
<dbReference type="Proteomes" id="UP000242457">
    <property type="component" value="Unassembled WGS sequence"/>
</dbReference>
<sequence>MIKKRNILIDFQTHSSNFSFIAIFTFNIVYRSLQHRLHLRSIEEPRMTAETAAPCVQGMQGVQTAMAGQGTLQQVQDGKSTGGYYSSTSAVYDPEYARMEAWLDEHPDFVNDYFLRIKMHGRKVTRQTVDMWLVSHATPTSSSSSCVELSSPTHAGGTSSSGRGGSGGSGATTPVRKISAHEFERGGLLKPIVNTIDGTPTFLSVSPGDSGQPGGQQVGSGNAGRPQRRSRHELRHLDEKDLIFELINVKCNETIKENNLNEYLIVYVKDICNELDVRSLCHKILQNVSTLLHADRGSLFLVQGERGGGCMPSSQNHDSTSNNPNDNGNPGKTEQRGYSRSRCLVSKLFDVCSRSTLLEMEKKDEIKIPWGTGIVGYVAESGEPVNIPDAYKARILFICEKVMYKYSLLNITCMDSRFNREIDALTGYRTRALLCMPIKDCNGDVIGVAQVINKLGGESQFTAQDEKVFAGYLQFCGIGLRNAQLYEKSQLEVKRNQVLLDLARMIFEEQSTIEHMVFRILTHTQSLIQCQRVQVLLVHKASKGSFSRVFDFEANDLTGEDSDSRTSPFESRFPINVGITGYVATTGETVNIPNAYEDPRFDPSVDDGTGFRHRTILCMPIKNSSGQIIGVIQLINKFDDLAFTKNDENFVEAFAIFCGMGIHNTHMYEKAVIAMAKQSVTLEVLSYHASASLEDAQRLRGLRVPSAAHFQLHDFKFDDIYMEDDQTLTACLRMFLDLDFVERFHIDYDVLCRWLLSVKKNYRNVTYHNWRHAFNVAQMMFAILTATQWWKIFGEIECLALIIACLCHDLDHRGTNNSFQIKASSPLAQLYSTSTMEHHHFDQCLMILSSQGNQILSNLSPEEYSRVVKVLEEAILSTDLAVYFRKRGAFLNLAQGGGYNWAYSDHRELLRGMLMTVCDLAAITKPWEVEKRVAELVSSEFFEQGDIERRTLNITPIAFALLSDKLEPLVEGVRKNKQHWLEIAESKCKSDNCTNHDRTLSDTEETCEQADQ</sequence>
<feature type="binding site" evidence="6">
    <location>
        <position position="808"/>
    </location>
    <ligand>
        <name>Zn(2+)</name>
        <dbReference type="ChEBI" id="CHEBI:29105"/>
        <label>1</label>
    </ligand>
</feature>
<dbReference type="EMBL" id="KZ288365">
    <property type="protein sequence ID" value="PBC26837.1"/>
    <property type="molecule type" value="Genomic_DNA"/>
</dbReference>
<evidence type="ECO:0000256" key="2">
    <source>
        <dbReference type="ARBA" id="ARBA00022535"/>
    </source>
</evidence>
<dbReference type="InterPro" id="IPR029016">
    <property type="entry name" value="GAF-like_dom_sf"/>
</dbReference>
<dbReference type="Gene3D" id="3.30.450.40">
    <property type="match status" value="2"/>
</dbReference>
<dbReference type="FunFam" id="3.30.450.40:FF:000032">
    <property type="entry name" value="Phosphodiesterase"/>
    <property type="match status" value="1"/>
</dbReference>
<feature type="region of interest" description="Disordered" evidence="8">
    <location>
        <begin position="201"/>
        <end position="233"/>
    </location>
</feature>
<evidence type="ECO:0000313" key="11">
    <source>
        <dbReference type="Proteomes" id="UP000242457"/>
    </source>
</evidence>
<dbReference type="EC" id="3.1.4.-" evidence="7"/>
<dbReference type="FunFam" id="1.10.1300.10:FF:000003">
    <property type="entry name" value="Phosphodiesterase"/>
    <property type="match status" value="1"/>
</dbReference>
<feature type="domain" description="PDEase" evidence="9">
    <location>
        <begin position="680"/>
        <end position="1012"/>
    </location>
</feature>
<feature type="active site" description="Proton donor" evidence="5">
    <location>
        <position position="768"/>
    </location>
</feature>
<accession>A0A2A3E526</accession>
<dbReference type="GO" id="GO:0046872">
    <property type="term" value="F:metal ion binding"/>
    <property type="evidence" value="ECO:0007669"/>
    <property type="project" value="UniProtKB-KW"/>
</dbReference>
<dbReference type="InterPro" id="IPR002073">
    <property type="entry name" value="PDEase_catalytic_dom"/>
</dbReference>
<dbReference type="SUPFAM" id="SSF55781">
    <property type="entry name" value="GAF domain-like"/>
    <property type="match status" value="2"/>
</dbReference>
<evidence type="ECO:0000256" key="1">
    <source>
        <dbReference type="ARBA" id="ARBA00007648"/>
    </source>
</evidence>
<dbReference type="Gene3D" id="1.10.1300.10">
    <property type="entry name" value="3'5'-cyclic nucleotide phosphodiesterase, catalytic domain"/>
    <property type="match status" value="1"/>
</dbReference>
<feature type="region of interest" description="Disordered" evidence="8">
    <location>
        <begin position="309"/>
        <end position="339"/>
    </location>
</feature>
<comment type="cofactor">
    <cofactor evidence="7">
        <name>a divalent metal cation</name>
        <dbReference type="ChEBI" id="CHEBI:60240"/>
    </cofactor>
    <text evidence="7">Binds 2 divalent metal cations per subunit. Site 1 may preferentially bind zinc ions, while site 2 has a preference for magnesium and/or manganese ions.</text>
</comment>
<name>A0A2A3E526_APICC</name>
<evidence type="ECO:0000256" key="4">
    <source>
        <dbReference type="ARBA" id="ARBA00022801"/>
    </source>
</evidence>
<feature type="region of interest" description="Disordered" evidence="8">
    <location>
        <begin position="138"/>
        <end position="174"/>
    </location>
</feature>
<dbReference type="Pfam" id="PF00233">
    <property type="entry name" value="PDEase_I"/>
    <property type="match status" value="1"/>
</dbReference>
<feature type="binding site" evidence="6">
    <location>
        <position position="772"/>
    </location>
    <ligand>
        <name>Zn(2+)</name>
        <dbReference type="ChEBI" id="CHEBI:29105"/>
        <label>1</label>
    </ligand>
</feature>
<dbReference type="SMART" id="SM00471">
    <property type="entry name" value="HDc"/>
    <property type="match status" value="1"/>
</dbReference>
<dbReference type="InterPro" id="IPR036971">
    <property type="entry name" value="PDEase_catalytic_dom_sf"/>
</dbReference>